<dbReference type="GeneID" id="61297779"/>
<keyword evidence="1" id="KW-0812">Transmembrane</keyword>
<keyword evidence="1" id="KW-1133">Transmembrane helix</keyword>
<sequence>MIEAFNNEVELKLNELDCDRLKAIYWLKISIGIFVLFSSLTVISAPDSVGILLIMTIALSRVYILFNRHWGEYKRKYKEFLISRLTASINDLFNYDPHKIISDDEFEKSKLFSKPYTYFKRGDFFSGSIGQIPVEFSEVNTISLQSGHYESSRSINKTVFNGIFFKVDVDNFFERALFVCPNESRLDRYFGLPKKINDEYMRKYVSLESPDFSEYFNVFCNDKSVVPDLLPVAAMEHLVYMRRSLGSDIRLAFVGSNIMITVSKEKSYSEPKLFKPAISLEQASELHIIIIGNIKLVTELIESFSLSCETAGSL</sequence>
<evidence type="ECO:0000256" key="1">
    <source>
        <dbReference type="SAM" id="Phobius"/>
    </source>
</evidence>
<gene>
    <name evidence="2" type="ORF">MT2528_3226</name>
</gene>
<dbReference type="RefSeq" id="WP_075473337.1">
    <property type="nucleotide sequence ID" value="NZ_CAWQZC010000013.1"/>
</dbReference>
<dbReference type="InterPro" id="IPR021484">
    <property type="entry name" value="DUF3137"/>
</dbReference>
<organism evidence="2 3">
    <name type="scientific">Moritella viscosa</name>
    <dbReference type="NCBI Taxonomy" id="80854"/>
    <lineage>
        <taxon>Bacteria</taxon>
        <taxon>Pseudomonadati</taxon>
        <taxon>Pseudomonadota</taxon>
        <taxon>Gammaproteobacteria</taxon>
        <taxon>Alteromonadales</taxon>
        <taxon>Moritellaceae</taxon>
        <taxon>Moritella</taxon>
    </lineage>
</organism>
<evidence type="ECO:0000313" key="3">
    <source>
        <dbReference type="Proteomes" id="UP000182660"/>
    </source>
</evidence>
<dbReference type="Pfam" id="PF11335">
    <property type="entry name" value="DUF3137"/>
    <property type="match status" value="1"/>
</dbReference>
<feature type="transmembrane region" description="Helical" evidence="1">
    <location>
        <begin position="23"/>
        <end position="43"/>
    </location>
</feature>
<proteinExistence type="predicted"/>
<accession>A0ABY1HG00</accession>
<keyword evidence="1" id="KW-0472">Membrane</keyword>
<name>A0ABY1HG00_9GAMM</name>
<protein>
    <submittedName>
        <fullName evidence="2">Possible Galanin</fullName>
    </submittedName>
</protein>
<feature type="transmembrane region" description="Helical" evidence="1">
    <location>
        <begin position="49"/>
        <end position="66"/>
    </location>
</feature>
<comment type="caution">
    <text evidence="2">The sequence shown here is derived from an EMBL/GenBank/DDBJ whole genome shotgun (WGS) entry which is preliminary data.</text>
</comment>
<dbReference type="Proteomes" id="UP000182660">
    <property type="component" value="Unassembled WGS sequence"/>
</dbReference>
<reference evidence="2 3" key="1">
    <citation type="submission" date="2016-11" db="EMBL/GenBank/DDBJ databases">
        <authorList>
            <person name="Klemetsen T."/>
        </authorList>
    </citation>
    <scope>NUCLEOTIDE SEQUENCE [LARGE SCALE GENOMIC DNA]</scope>
    <source>
        <strain evidence="2">MT 2528</strain>
    </source>
</reference>
<keyword evidence="3" id="KW-1185">Reference proteome</keyword>
<evidence type="ECO:0000313" key="2">
    <source>
        <dbReference type="EMBL" id="SGY96574.1"/>
    </source>
</evidence>
<dbReference type="EMBL" id="FPLJ01000072">
    <property type="protein sequence ID" value="SGY96574.1"/>
    <property type="molecule type" value="Genomic_DNA"/>
</dbReference>